<protein>
    <submittedName>
        <fullName evidence="7">Unannotated protein</fullName>
    </submittedName>
</protein>
<evidence type="ECO:0000256" key="2">
    <source>
        <dbReference type="ARBA" id="ARBA00008034"/>
    </source>
</evidence>
<feature type="transmembrane region" description="Helical" evidence="6">
    <location>
        <begin position="217"/>
        <end position="238"/>
    </location>
</feature>
<sequence length="279" mass="29096">MNLFEPFQFAFFRNGIIVAVLAGAICGLIGVYVVLRQMSYIGHGLSHSIFGGAAASAVLSVNFYLGAGLWGLLSALMIGRVARRGKIGSDAAIGVITTASFAMGLALSNLFGQAKRSIDAVLFGSILGVGGTDVIAVLGAGVLSVVVIYACYRHLLFATFDPEVANVSGVNVARMEALLMLMLAITILFTMKVMGVLLISAMLVTPAATARMMTNSFARMLTIAPIIGAMCGFTGMLLSYHIDVSPGATIILIASTVFLVVFTVTGSRGRRNVAGLGHH</sequence>
<dbReference type="GO" id="GO:0055085">
    <property type="term" value="P:transmembrane transport"/>
    <property type="evidence" value="ECO:0007669"/>
    <property type="project" value="InterPro"/>
</dbReference>
<comment type="subcellular location">
    <subcellularLocation>
        <location evidence="1">Membrane</location>
        <topology evidence="1">Multi-pass membrane protein</topology>
    </subcellularLocation>
</comment>
<evidence type="ECO:0000256" key="1">
    <source>
        <dbReference type="ARBA" id="ARBA00004141"/>
    </source>
</evidence>
<name>A0A6J6NP36_9ZZZZ</name>
<feature type="transmembrane region" description="Helical" evidence="6">
    <location>
        <begin position="123"/>
        <end position="150"/>
    </location>
</feature>
<keyword evidence="3 6" id="KW-0812">Transmembrane</keyword>
<dbReference type="PANTHER" id="PTHR30477:SF0">
    <property type="entry name" value="METAL TRANSPORT SYSTEM MEMBRANE PROTEIN TM_0125-RELATED"/>
    <property type="match status" value="1"/>
</dbReference>
<keyword evidence="4 6" id="KW-1133">Transmembrane helix</keyword>
<dbReference type="GO" id="GO:0010043">
    <property type="term" value="P:response to zinc ion"/>
    <property type="evidence" value="ECO:0007669"/>
    <property type="project" value="TreeGrafter"/>
</dbReference>
<feature type="transmembrane region" description="Helical" evidence="6">
    <location>
        <begin position="91"/>
        <end position="111"/>
    </location>
</feature>
<dbReference type="AlphaFoldDB" id="A0A6J6NP36"/>
<evidence type="ECO:0000256" key="3">
    <source>
        <dbReference type="ARBA" id="ARBA00022692"/>
    </source>
</evidence>
<accession>A0A6J6NP36</accession>
<organism evidence="7">
    <name type="scientific">freshwater metagenome</name>
    <dbReference type="NCBI Taxonomy" id="449393"/>
    <lineage>
        <taxon>unclassified sequences</taxon>
        <taxon>metagenomes</taxon>
        <taxon>ecological metagenomes</taxon>
    </lineage>
</organism>
<evidence type="ECO:0000256" key="6">
    <source>
        <dbReference type="SAM" id="Phobius"/>
    </source>
</evidence>
<reference evidence="7" key="1">
    <citation type="submission" date="2020-05" db="EMBL/GenBank/DDBJ databases">
        <authorList>
            <person name="Chiriac C."/>
            <person name="Salcher M."/>
            <person name="Ghai R."/>
            <person name="Kavagutti S V."/>
        </authorList>
    </citation>
    <scope>NUCLEOTIDE SEQUENCE</scope>
</reference>
<feature type="transmembrane region" description="Helical" evidence="6">
    <location>
        <begin position="47"/>
        <end position="71"/>
    </location>
</feature>
<dbReference type="Gene3D" id="1.10.3470.10">
    <property type="entry name" value="ABC transporter involved in vitamin B12 uptake, BtuC"/>
    <property type="match status" value="1"/>
</dbReference>
<dbReference type="PANTHER" id="PTHR30477">
    <property type="entry name" value="ABC-TRANSPORTER METAL-BINDING PROTEIN"/>
    <property type="match status" value="1"/>
</dbReference>
<dbReference type="InterPro" id="IPR037294">
    <property type="entry name" value="ABC_BtuC-like"/>
</dbReference>
<dbReference type="EMBL" id="CAEZXM010000070">
    <property type="protein sequence ID" value="CAB4686163.1"/>
    <property type="molecule type" value="Genomic_DNA"/>
</dbReference>
<dbReference type="InterPro" id="IPR001626">
    <property type="entry name" value="ABC_TroCD"/>
</dbReference>
<dbReference type="SUPFAM" id="SSF81345">
    <property type="entry name" value="ABC transporter involved in vitamin B12 uptake, BtuC"/>
    <property type="match status" value="1"/>
</dbReference>
<feature type="transmembrane region" description="Helical" evidence="6">
    <location>
        <begin position="12"/>
        <end position="35"/>
    </location>
</feature>
<proteinExistence type="inferred from homology"/>
<feature type="transmembrane region" description="Helical" evidence="6">
    <location>
        <begin position="177"/>
        <end position="205"/>
    </location>
</feature>
<comment type="similarity">
    <text evidence="2">Belongs to the ABC-3 integral membrane protein family.</text>
</comment>
<evidence type="ECO:0000256" key="4">
    <source>
        <dbReference type="ARBA" id="ARBA00022989"/>
    </source>
</evidence>
<dbReference type="CDD" id="cd06550">
    <property type="entry name" value="TM_ABC_iron-siderophores_like"/>
    <property type="match status" value="1"/>
</dbReference>
<dbReference type="GO" id="GO:0043190">
    <property type="term" value="C:ATP-binding cassette (ABC) transporter complex"/>
    <property type="evidence" value="ECO:0007669"/>
    <property type="project" value="InterPro"/>
</dbReference>
<evidence type="ECO:0000256" key="5">
    <source>
        <dbReference type="ARBA" id="ARBA00023136"/>
    </source>
</evidence>
<feature type="transmembrane region" description="Helical" evidence="6">
    <location>
        <begin position="244"/>
        <end position="264"/>
    </location>
</feature>
<keyword evidence="5 6" id="KW-0472">Membrane</keyword>
<gene>
    <name evidence="7" type="ORF">UFOPK2366_00499</name>
</gene>
<dbReference type="Pfam" id="PF00950">
    <property type="entry name" value="ABC-3"/>
    <property type="match status" value="1"/>
</dbReference>
<evidence type="ECO:0000313" key="7">
    <source>
        <dbReference type="EMBL" id="CAB4686163.1"/>
    </source>
</evidence>